<name>A0ABZ0IQU9_9BACT</name>
<protein>
    <recommendedName>
        <fullName evidence="4">Nuclear transport factor 2 family protein</fullName>
    </recommendedName>
</protein>
<evidence type="ECO:0000256" key="1">
    <source>
        <dbReference type="SAM" id="SignalP"/>
    </source>
</evidence>
<feature type="chain" id="PRO_5045780851" description="Nuclear transport factor 2 family protein" evidence="1">
    <location>
        <begin position="21"/>
        <end position="172"/>
    </location>
</feature>
<keyword evidence="3" id="KW-1185">Reference proteome</keyword>
<accession>A0ABZ0IQU9</accession>
<dbReference type="RefSeq" id="WP_317489560.1">
    <property type="nucleotide sequence ID" value="NZ_CP136051.1"/>
</dbReference>
<sequence length="172" mass="19828">MNRFLAIAALILCAASSATAQKKTKWSADQKEVLSVVFDMFEGMRKADTTGYHKMFTPNAQLHTVMDREAGKESLRSDDMTKFFEAMAKPREIIYDEPLWDMKVEIDGRLAQVWTKYAFFAGDKFSHCGVDAFLLFKDKDGYWKIFELVDTRHFGEENCNLPKKFLRALSDL</sequence>
<dbReference type="Proteomes" id="UP001302349">
    <property type="component" value="Chromosome"/>
</dbReference>
<dbReference type="SUPFAM" id="SSF54427">
    <property type="entry name" value="NTF2-like"/>
    <property type="match status" value="1"/>
</dbReference>
<evidence type="ECO:0000313" key="2">
    <source>
        <dbReference type="EMBL" id="WOK06867.1"/>
    </source>
</evidence>
<reference evidence="2 3" key="1">
    <citation type="journal article" date="2023" name="Microbiol. Resour. Announc.">
        <title>Complete Genome Sequence of Imperialibacter roseus strain P4T.</title>
        <authorList>
            <person name="Tizabi D.R."/>
            <person name="Bachvaroff T."/>
            <person name="Hill R.T."/>
        </authorList>
    </citation>
    <scope>NUCLEOTIDE SEQUENCE [LARGE SCALE GENOMIC DNA]</scope>
    <source>
        <strain evidence="2 3">P4T</strain>
    </source>
</reference>
<proteinExistence type="predicted"/>
<dbReference type="InterPro" id="IPR032710">
    <property type="entry name" value="NTF2-like_dom_sf"/>
</dbReference>
<gene>
    <name evidence="2" type="ORF">RT717_27750</name>
</gene>
<evidence type="ECO:0008006" key="4">
    <source>
        <dbReference type="Google" id="ProtNLM"/>
    </source>
</evidence>
<dbReference type="EMBL" id="CP136051">
    <property type="protein sequence ID" value="WOK06867.1"/>
    <property type="molecule type" value="Genomic_DNA"/>
</dbReference>
<organism evidence="2 3">
    <name type="scientific">Imperialibacter roseus</name>
    <dbReference type="NCBI Taxonomy" id="1324217"/>
    <lineage>
        <taxon>Bacteria</taxon>
        <taxon>Pseudomonadati</taxon>
        <taxon>Bacteroidota</taxon>
        <taxon>Cytophagia</taxon>
        <taxon>Cytophagales</taxon>
        <taxon>Flammeovirgaceae</taxon>
        <taxon>Imperialibacter</taxon>
    </lineage>
</organism>
<keyword evidence="1" id="KW-0732">Signal</keyword>
<dbReference type="Gene3D" id="3.10.450.50">
    <property type="match status" value="1"/>
</dbReference>
<feature type="signal peptide" evidence="1">
    <location>
        <begin position="1"/>
        <end position="20"/>
    </location>
</feature>
<evidence type="ECO:0000313" key="3">
    <source>
        <dbReference type="Proteomes" id="UP001302349"/>
    </source>
</evidence>